<reference evidence="2" key="1">
    <citation type="submission" date="2020-09" db="EMBL/GenBank/DDBJ databases">
        <title>Genome-Enabled Discovery of Anthraquinone Biosynthesis in Senna tora.</title>
        <authorList>
            <person name="Kang S.-H."/>
            <person name="Pandey R.P."/>
            <person name="Lee C.-M."/>
            <person name="Sim J.-S."/>
            <person name="Jeong J.-T."/>
            <person name="Choi B.-S."/>
            <person name="Jung M."/>
            <person name="Ginzburg D."/>
            <person name="Zhao K."/>
            <person name="Won S.Y."/>
            <person name="Oh T.-J."/>
            <person name="Yu Y."/>
            <person name="Kim N.-H."/>
            <person name="Lee O.R."/>
            <person name="Lee T.-H."/>
            <person name="Bashyal P."/>
            <person name="Kim T.-S."/>
            <person name="Lee W.-H."/>
            <person name="Kawkins C."/>
            <person name="Kim C.-K."/>
            <person name="Kim J.S."/>
            <person name="Ahn B.O."/>
            <person name="Rhee S.Y."/>
            <person name="Sohng J.K."/>
        </authorList>
    </citation>
    <scope>NUCLEOTIDE SEQUENCE</scope>
    <source>
        <tissue evidence="2">Leaf</tissue>
    </source>
</reference>
<dbReference type="InterPro" id="IPR027159">
    <property type="entry name" value="CBP80"/>
</dbReference>
<name>A0A834SD08_9FABA</name>
<dbReference type="GO" id="GO:0006406">
    <property type="term" value="P:mRNA export from nucleus"/>
    <property type="evidence" value="ECO:0007669"/>
    <property type="project" value="InterPro"/>
</dbReference>
<dbReference type="InterPro" id="IPR016024">
    <property type="entry name" value="ARM-type_fold"/>
</dbReference>
<dbReference type="OrthoDB" id="1732583at2759"/>
<dbReference type="EMBL" id="JAAIUW010000013">
    <property type="protein sequence ID" value="KAF7801835.1"/>
    <property type="molecule type" value="Genomic_DNA"/>
</dbReference>
<dbReference type="GO" id="GO:0000339">
    <property type="term" value="F:RNA cap binding"/>
    <property type="evidence" value="ECO:0007669"/>
    <property type="project" value="InterPro"/>
</dbReference>
<dbReference type="GO" id="GO:0000184">
    <property type="term" value="P:nuclear-transcribed mRNA catabolic process, nonsense-mediated decay"/>
    <property type="evidence" value="ECO:0007669"/>
    <property type="project" value="TreeGrafter"/>
</dbReference>
<evidence type="ECO:0000313" key="2">
    <source>
        <dbReference type="EMBL" id="KAF7801835.1"/>
    </source>
</evidence>
<evidence type="ECO:0000313" key="3">
    <source>
        <dbReference type="Proteomes" id="UP000634136"/>
    </source>
</evidence>
<keyword evidence="1" id="KW-0732">Signal</keyword>
<dbReference type="GO" id="GO:0005634">
    <property type="term" value="C:nucleus"/>
    <property type="evidence" value="ECO:0007669"/>
    <property type="project" value="TreeGrafter"/>
</dbReference>
<sequence>MLSFLLTIWCQLPAMHLVAQVPEEIERVMVGIEAYLSIRRHTSDSGLSYFENNDETERSLGDKLEPRHDSALDFRSLLYSYSFRKLLGEVDGRYLDLKYVSDGCTTTLALIWVFNCSMSYHFLPCIESDYLRGLLHQDFLEDLWDRIQSLSNNGWKVDSVPRPHLSFEAQLVAGKSHEFGPISCPDIPNPPSTPSGIASGKQKHEAELKFPQRIRRLNIFPPNKTEDLQPIDRFVVEEYLLDVLQFFNGW</sequence>
<keyword evidence="3" id="KW-1185">Reference proteome</keyword>
<dbReference type="GO" id="GO:0003729">
    <property type="term" value="F:mRNA binding"/>
    <property type="evidence" value="ECO:0007669"/>
    <property type="project" value="TreeGrafter"/>
</dbReference>
<dbReference type="GO" id="GO:0005846">
    <property type="term" value="C:nuclear cap binding complex"/>
    <property type="evidence" value="ECO:0007669"/>
    <property type="project" value="InterPro"/>
</dbReference>
<accession>A0A834SD08</accession>
<protein>
    <submittedName>
        <fullName evidence="2">Nuclear cap-binding protein subunit 1</fullName>
    </submittedName>
</protein>
<comment type="caution">
    <text evidence="2">The sequence shown here is derived from an EMBL/GenBank/DDBJ whole genome shotgun (WGS) entry which is preliminary data.</text>
</comment>
<dbReference type="PANTHER" id="PTHR12412:SF2">
    <property type="entry name" value="NUCLEAR CAP-BINDING PROTEIN SUBUNIT 1"/>
    <property type="match status" value="1"/>
</dbReference>
<proteinExistence type="predicted"/>
<feature type="signal peptide" evidence="1">
    <location>
        <begin position="1"/>
        <end position="20"/>
    </location>
</feature>
<dbReference type="SUPFAM" id="SSF48371">
    <property type="entry name" value="ARM repeat"/>
    <property type="match status" value="1"/>
</dbReference>
<gene>
    <name evidence="2" type="ORF">G2W53_040946</name>
</gene>
<organism evidence="2 3">
    <name type="scientific">Senna tora</name>
    <dbReference type="NCBI Taxonomy" id="362788"/>
    <lineage>
        <taxon>Eukaryota</taxon>
        <taxon>Viridiplantae</taxon>
        <taxon>Streptophyta</taxon>
        <taxon>Embryophyta</taxon>
        <taxon>Tracheophyta</taxon>
        <taxon>Spermatophyta</taxon>
        <taxon>Magnoliopsida</taxon>
        <taxon>eudicotyledons</taxon>
        <taxon>Gunneridae</taxon>
        <taxon>Pentapetalae</taxon>
        <taxon>rosids</taxon>
        <taxon>fabids</taxon>
        <taxon>Fabales</taxon>
        <taxon>Fabaceae</taxon>
        <taxon>Caesalpinioideae</taxon>
        <taxon>Cassia clade</taxon>
        <taxon>Senna</taxon>
    </lineage>
</organism>
<dbReference type="PANTHER" id="PTHR12412">
    <property type="entry name" value="CAP BINDING PROTEIN"/>
    <property type="match status" value="1"/>
</dbReference>
<dbReference type="AlphaFoldDB" id="A0A834SD08"/>
<dbReference type="Gene3D" id="1.25.40.180">
    <property type="match status" value="1"/>
</dbReference>
<feature type="chain" id="PRO_5032351692" evidence="1">
    <location>
        <begin position="21"/>
        <end position="250"/>
    </location>
</feature>
<dbReference type="Proteomes" id="UP000634136">
    <property type="component" value="Unassembled WGS sequence"/>
</dbReference>
<evidence type="ECO:0000256" key="1">
    <source>
        <dbReference type="SAM" id="SignalP"/>
    </source>
</evidence>